<keyword evidence="5 9" id="KW-0067">ATP-binding</keyword>
<dbReference type="InterPro" id="IPR001412">
    <property type="entry name" value="aa-tRNA-synth_I_CS"/>
</dbReference>
<dbReference type="GO" id="GO:0004823">
    <property type="term" value="F:leucine-tRNA ligase activity"/>
    <property type="evidence" value="ECO:0007669"/>
    <property type="project" value="UniProtKB-UniRule"/>
</dbReference>
<comment type="caution">
    <text evidence="12">The sequence shown here is derived from an EMBL/GenBank/DDBJ whole genome shotgun (WGS) entry which is preliminary data.</text>
</comment>
<feature type="domain" description="Leucyl-tRNA synthetase editing" evidence="11">
    <location>
        <begin position="225"/>
        <end position="404"/>
    </location>
</feature>
<dbReference type="PANTHER" id="PTHR43740:SF2">
    <property type="entry name" value="LEUCINE--TRNA LIGASE, MITOCHONDRIAL"/>
    <property type="match status" value="1"/>
</dbReference>
<keyword evidence="7 9" id="KW-0030">Aminoacyl-tRNA synthetase</keyword>
<keyword evidence="6 9" id="KW-0648">Protein biosynthesis</keyword>
<dbReference type="NCBIfam" id="TIGR00396">
    <property type="entry name" value="leuS_bact"/>
    <property type="match status" value="1"/>
</dbReference>
<evidence type="ECO:0000256" key="7">
    <source>
        <dbReference type="ARBA" id="ARBA00023146"/>
    </source>
</evidence>
<dbReference type="PANTHER" id="PTHR43740">
    <property type="entry name" value="LEUCYL-TRNA SYNTHETASE"/>
    <property type="match status" value="1"/>
</dbReference>
<feature type="non-terminal residue" evidence="12">
    <location>
        <position position="450"/>
    </location>
</feature>
<dbReference type="EMBL" id="PFSF01000067">
    <property type="protein sequence ID" value="PJC27918.1"/>
    <property type="molecule type" value="Genomic_DNA"/>
</dbReference>
<feature type="domain" description="Aminoacyl-tRNA synthetase class Ia" evidence="10">
    <location>
        <begin position="416"/>
        <end position="440"/>
    </location>
</feature>
<evidence type="ECO:0000259" key="10">
    <source>
        <dbReference type="Pfam" id="PF00133"/>
    </source>
</evidence>
<protein>
    <recommendedName>
        <fullName evidence="2 8">Leucine--tRNA ligase</fullName>
        <ecNumber evidence="2 8">6.1.1.4</ecNumber>
    </recommendedName>
</protein>
<dbReference type="Gene3D" id="3.40.50.620">
    <property type="entry name" value="HUPs"/>
    <property type="match status" value="1"/>
</dbReference>
<dbReference type="InterPro" id="IPR002300">
    <property type="entry name" value="aa-tRNA-synth_Ia"/>
</dbReference>
<keyword evidence="3 9" id="KW-0436">Ligase</keyword>
<name>A0A2M8ES21_9BACT</name>
<keyword evidence="4 9" id="KW-0547">Nucleotide-binding</keyword>
<organism evidence="12 13">
    <name type="scientific">Candidatus Shapirobacteria bacterium CG_4_9_14_0_2_um_filter_39_11</name>
    <dbReference type="NCBI Taxonomy" id="1974478"/>
    <lineage>
        <taxon>Bacteria</taxon>
        <taxon>Candidatus Shapironibacteriota</taxon>
    </lineage>
</organism>
<evidence type="ECO:0000256" key="9">
    <source>
        <dbReference type="RuleBase" id="RU363035"/>
    </source>
</evidence>
<dbReference type="Pfam" id="PF00133">
    <property type="entry name" value="tRNA-synt_1"/>
    <property type="match status" value="2"/>
</dbReference>
<dbReference type="EC" id="6.1.1.4" evidence="2 8"/>
<evidence type="ECO:0000256" key="3">
    <source>
        <dbReference type="ARBA" id="ARBA00022598"/>
    </source>
</evidence>
<evidence type="ECO:0000256" key="4">
    <source>
        <dbReference type="ARBA" id="ARBA00022741"/>
    </source>
</evidence>
<evidence type="ECO:0000256" key="6">
    <source>
        <dbReference type="ARBA" id="ARBA00022917"/>
    </source>
</evidence>
<accession>A0A2M8ES21</accession>
<dbReference type="InterPro" id="IPR002302">
    <property type="entry name" value="Leu-tRNA-ligase"/>
</dbReference>
<evidence type="ECO:0000256" key="8">
    <source>
        <dbReference type="NCBIfam" id="TIGR00396"/>
    </source>
</evidence>
<evidence type="ECO:0000313" key="12">
    <source>
        <dbReference type="EMBL" id="PJC27918.1"/>
    </source>
</evidence>
<gene>
    <name evidence="12" type="ORF">CO054_02915</name>
</gene>
<evidence type="ECO:0000313" key="13">
    <source>
        <dbReference type="Proteomes" id="UP000229816"/>
    </source>
</evidence>
<feature type="domain" description="Aminoacyl-tRNA synthetase class Ia" evidence="10">
    <location>
        <begin position="17"/>
        <end position="219"/>
    </location>
</feature>
<dbReference type="Proteomes" id="UP000229816">
    <property type="component" value="Unassembled WGS sequence"/>
</dbReference>
<dbReference type="PRINTS" id="PR00985">
    <property type="entry name" value="TRNASYNTHLEU"/>
</dbReference>
<dbReference type="Pfam" id="PF13603">
    <property type="entry name" value="tRNA-synt_1_2"/>
    <property type="match status" value="1"/>
</dbReference>
<evidence type="ECO:0000256" key="1">
    <source>
        <dbReference type="ARBA" id="ARBA00005594"/>
    </source>
</evidence>
<dbReference type="PROSITE" id="PS00178">
    <property type="entry name" value="AA_TRNA_LIGASE_I"/>
    <property type="match status" value="1"/>
</dbReference>
<comment type="similarity">
    <text evidence="1 9">Belongs to the class-I aminoacyl-tRNA synthetase family.</text>
</comment>
<evidence type="ECO:0000256" key="2">
    <source>
        <dbReference type="ARBA" id="ARBA00013164"/>
    </source>
</evidence>
<dbReference type="SUPFAM" id="SSF52374">
    <property type="entry name" value="Nucleotidylyl transferase"/>
    <property type="match status" value="1"/>
</dbReference>
<dbReference type="GO" id="GO:0005829">
    <property type="term" value="C:cytosol"/>
    <property type="evidence" value="ECO:0007669"/>
    <property type="project" value="TreeGrafter"/>
</dbReference>
<proteinExistence type="inferred from homology"/>
<dbReference type="GO" id="GO:0005524">
    <property type="term" value="F:ATP binding"/>
    <property type="evidence" value="ECO:0007669"/>
    <property type="project" value="UniProtKB-KW"/>
</dbReference>
<dbReference type="GO" id="GO:0006429">
    <property type="term" value="P:leucyl-tRNA aminoacylation"/>
    <property type="evidence" value="ECO:0007669"/>
    <property type="project" value="UniProtKB-UniRule"/>
</dbReference>
<reference evidence="13" key="1">
    <citation type="submission" date="2017-09" db="EMBL/GenBank/DDBJ databases">
        <title>Depth-based differentiation of microbial function through sediment-hosted aquifers and enrichment of novel symbionts in the deep terrestrial subsurface.</title>
        <authorList>
            <person name="Probst A.J."/>
            <person name="Ladd B."/>
            <person name="Jarett J.K."/>
            <person name="Geller-Mcgrath D.E."/>
            <person name="Sieber C.M.K."/>
            <person name="Emerson J.B."/>
            <person name="Anantharaman K."/>
            <person name="Thomas B.C."/>
            <person name="Malmstrom R."/>
            <person name="Stieglmeier M."/>
            <person name="Klingl A."/>
            <person name="Woyke T."/>
            <person name="Ryan C.M."/>
            <person name="Banfield J.F."/>
        </authorList>
    </citation>
    <scope>NUCLEOTIDE SEQUENCE [LARGE SCALE GENOMIC DNA]</scope>
</reference>
<evidence type="ECO:0000256" key="5">
    <source>
        <dbReference type="ARBA" id="ARBA00022840"/>
    </source>
</evidence>
<dbReference type="Gene3D" id="3.90.740.10">
    <property type="entry name" value="Valyl/Leucyl/Isoleucyl-tRNA synthetase, editing domain"/>
    <property type="match status" value="1"/>
</dbReference>
<dbReference type="InterPro" id="IPR014729">
    <property type="entry name" value="Rossmann-like_a/b/a_fold"/>
</dbReference>
<dbReference type="GO" id="GO:0002161">
    <property type="term" value="F:aminoacyl-tRNA deacylase activity"/>
    <property type="evidence" value="ECO:0007669"/>
    <property type="project" value="InterPro"/>
</dbReference>
<sequence>MEKSSKRNYRPWEIEPKWQKIWREKKIFQPDLKRAKKPFYNLMMFPYPSGEGLHVGNMYAFTGADIYGRFKRMQGFSVFEPIGLDGFGIHSENYAIKLGRHPRDVAKETEKNFYRQLEAIGNAYAWENILETYNPDYYKWTQWIFIQMFKHGLAYRAKAPVNWCPSCKTVLADEQVISGRCERCSTEVEPKKLEQWFFKITAYAEKLLKNLEWIDWSERVKIGQRNWIGRSEGALIKFSIFNSQFSIETFTTRPDTLFGATFMVLASENSLVEKLTAKKYQKEVGGYVKAAIKKTEIQRIAEGRVKTGVFIGSYCINPANNQKIPVWVADYVVTSYGTGAIMGVPAHDQRDFEFAKKYNLPIIEVISGGEIEKQAYEGRGKLVNSGKYSELDCLEGGQEIVKDLKKKNLAEFKTTYKLRDWCVSRQRYWGPPIPMIYCQKCGWQPVPEKD</sequence>
<evidence type="ECO:0000259" key="11">
    <source>
        <dbReference type="Pfam" id="PF13603"/>
    </source>
</evidence>
<dbReference type="SUPFAM" id="SSF50677">
    <property type="entry name" value="ValRS/IleRS/LeuRS editing domain"/>
    <property type="match status" value="1"/>
</dbReference>
<dbReference type="InterPro" id="IPR009008">
    <property type="entry name" value="Val/Leu/Ile-tRNA-synth_edit"/>
</dbReference>
<dbReference type="InterPro" id="IPR025709">
    <property type="entry name" value="Leu_tRNA-synth_edit"/>
</dbReference>
<dbReference type="AlphaFoldDB" id="A0A2M8ES21"/>